<feature type="compositionally biased region" description="Low complexity" evidence="1">
    <location>
        <begin position="1"/>
        <end position="15"/>
    </location>
</feature>
<reference evidence="3 4" key="1">
    <citation type="submission" date="2019-08" db="EMBL/GenBank/DDBJ databases">
        <authorList>
            <person name="Chang H.C."/>
            <person name="Mun S.Y."/>
        </authorList>
    </citation>
    <scope>NUCLEOTIDE SEQUENCE [LARGE SCALE GENOMIC DNA]</scope>
    <source>
        <strain evidence="3 4">SK</strain>
    </source>
</reference>
<evidence type="ECO:0000313" key="4">
    <source>
        <dbReference type="Proteomes" id="UP000516446"/>
    </source>
</evidence>
<sequence length="119" mass="13612">MAQNAQQWQPQQPNPKQRPKKMPAQRVRYAKTPWRNEIKHIICAILITMCFGVASVWISNRATILNEVAQANSTQLDNVRNKNNDTKEQISNLTTQQRLNEVAQKAGMSLENSNIKNVK</sequence>
<keyword evidence="2" id="KW-0812">Transmembrane</keyword>
<evidence type="ECO:0000256" key="1">
    <source>
        <dbReference type="SAM" id="MobiDB-lite"/>
    </source>
</evidence>
<feature type="region of interest" description="Disordered" evidence="1">
    <location>
        <begin position="1"/>
        <end position="27"/>
    </location>
</feature>
<protein>
    <submittedName>
        <fullName evidence="3">Uncharacterized protein</fullName>
    </submittedName>
</protein>
<dbReference type="AlphaFoldDB" id="A0A7H1MKI9"/>
<keyword evidence="4" id="KW-1185">Reference proteome</keyword>
<accession>A0A7H1MKI9</accession>
<keyword evidence="2" id="KW-1133">Transmembrane helix</keyword>
<evidence type="ECO:0000256" key="2">
    <source>
        <dbReference type="SAM" id="Phobius"/>
    </source>
</evidence>
<feature type="transmembrane region" description="Helical" evidence="2">
    <location>
        <begin position="38"/>
        <end position="58"/>
    </location>
</feature>
<proteinExistence type="predicted"/>
<name>A0A7H1MKI9_9LACO</name>
<dbReference type="EMBL" id="CP043431">
    <property type="protein sequence ID" value="QNT63975.1"/>
    <property type="molecule type" value="Genomic_DNA"/>
</dbReference>
<evidence type="ECO:0000313" key="3">
    <source>
        <dbReference type="EMBL" id="QNT63975.1"/>
    </source>
</evidence>
<organism evidence="3 4">
    <name type="scientific">Weissella koreensis</name>
    <dbReference type="NCBI Taxonomy" id="165096"/>
    <lineage>
        <taxon>Bacteria</taxon>
        <taxon>Bacillati</taxon>
        <taxon>Bacillota</taxon>
        <taxon>Bacilli</taxon>
        <taxon>Lactobacillales</taxon>
        <taxon>Lactobacillaceae</taxon>
        <taxon>Weissella</taxon>
    </lineage>
</organism>
<keyword evidence="2" id="KW-0472">Membrane</keyword>
<dbReference type="Proteomes" id="UP000516446">
    <property type="component" value="Chromosome"/>
</dbReference>
<dbReference type="RefSeq" id="WP_006845638.1">
    <property type="nucleotide sequence ID" value="NZ_CP026847.1"/>
</dbReference>
<gene>
    <name evidence="3" type="ORF">FY536_01215</name>
</gene>